<feature type="region of interest" description="Disordered" evidence="1">
    <location>
        <begin position="50"/>
        <end position="71"/>
    </location>
</feature>
<proteinExistence type="predicted"/>
<name>A0A6G0W5X2_9STRA</name>
<feature type="compositionally biased region" description="Low complexity" evidence="1">
    <location>
        <begin position="52"/>
        <end position="63"/>
    </location>
</feature>
<dbReference type="EMBL" id="VJMJ01000333">
    <property type="protein sequence ID" value="KAF0722467.1"/>
    <property type="molecule type" value="Genomic_DNA"/>
</dbReference>
<dbReference type="AlphaFoldDB" id="A0A6G0W5X2"/>
<evidence type="ECO:0000313" key="3">
    <source>
        <dbReference type="Proteomes" id="UP000481153"/>
    </source>
</evidence>
<accession>A0A6G0W5X2</accession>
<organism evidence="2 3">
    <name type="scientific">Aphanomyces euteiches</name>
    <dbReference type="NCBI Taxonomy" id="100861"/>
    <lineage>
        <taxon>Eukaryota</taxon>
        <taxon>Sar</taxon>
        <taxon>Stramenopiles</taxon>
        <taxon>Oomycota</taxon>
        <taxon>Saprolegniomycetes</taxon>
        <taxon>Saprolegniales</taxon>
        <taxon>Verrucalvaceae</taxon>
        <taxon>Aphanomyces</taxon>
    </lineage>
</organism>
<evidence type="ECO:0000313" key="2">
    <source>
        <dbReference type="EMBL" id="KAF0722467.1"/>
    </source>
</evidence>
<gene>
    <name evidence="2" type="ORF">Ae201684_018410</name>
</gene>
<keyword evidence="3" id="KW-1185">Reference proteome</keyword>
<protein>
    <submittedName>
        <fullName evidence="2">Uncharacterized protein</fullName>
    </submittedName>
</protein>
<sequence>MAIQMKFFNTRPSSCLQCKKFGTSYGKKDRLGRGYYCSQACLLANKSIPRHSWSTTSDTSTSDVSDDQMLDEPSSREASFVNYFDDATAAAVARSCHHDDQIDGFLI</sequence>
<dbReference type="Proteomes" id="UP000481153">
    <property type="component" value="Unassembled WGS sequence"/>
</dbReference>
<comment type="caution">
    <text evidence="2">The sequence shown here is derived from an EMBL/GenBank/DDBJ whole genome shotgun (WGS) entry which is preliminary data.</text>
</comment>
<evidence type="ECO:0000256" key="1">
    <source>
        <dbReference type="SAM" id="MobiDB-lite"/>
    </source>
</evidence>
<reference evidence="2 3" key="1">
    <citation type="submission" date="2019-07" db="EMBL/GenBank/DDBJ databases">
        <title>Genomics analysis of Aphanomyces spp. identifies a new class of oomycete effector associated with host adaptation.</title>
        <authorList>
            <person name="Gaulin E."/>
        </authorList>
    </citation>
    <scope>NUCLEOTIDE SEQUENCE [LARGE SCALE GENOMIC DNA]</scope>
    <source>
        <strain evidence="2 3">ATCC 201684</strain>
    </source>
</reference>
<dbReference type="VEuPathDB" id="FungiDB:AeMF1_019983"/>